<dbReference type="Pfam" id="PF02824">
    <property type="entry name" value="TGS"/>
    <property type="match status" value="1"/>
</dbReference>
<dbReference type="PANTHER" id="PTHR21262:SF31">
    <property type="entry name" value="GTP PYROPHOSPHOKINASE"/>
    <property type="match status" value="1"/>
</dbReference>
<feature type="domain" description="ACT" evidence="3">
    <location>
        <begin position="651"/>
        <end position="724"/>
    </location>
</feature>
<dbReference type="SUPFAM" id="SSF81301">
    <property type="entry name" value="Nucleotidyltransferase"/>
    <property type="match status" value="1"/>
</dbReference>
<dbReference type="GO" id="GO:0005886">
    <property type="term" value="C:plasma membrane"/>
    <property type="evidence" value="ECO:0007669"/>
    <property type="project" value="TreeGrafter"/>
</dbReference>
<comment type="similarity">
    <text evidence="2">Belongs to the relA/spoT family.</text>
</comment>
<dbReference type="FunFam" id="1.10.3210.10:FF:000001">
    <property type="entry name" value="GTP pyrophosphokinase RelA"/>
    <property type="match status" value="1"/>
</dbReference>
<dbReference type="Pfam" id="PF13291">
    <property type="entry name" value="ACT_4"/>
    <property type="match status" value="1"/>
</dbReference>
<comment type="function">
    <text evidence="2">In eubacteria ppGpp (guanosine 3'-diphosphate 5'-diphosphate) is a mediator of the stringent response that coordinates a variety of cellular activities in response to changes in nutritional abundance.</text>
</comment>
<evidence type="ECO:0000259" key="4">
    <source>
        <dbReference type="PROSITE" id="PS51831"/>
    </source>
</evidence>
<dbReference type="AlphaFoldDB" id="A0A2Z4Y3W6"/>
<dbReference type="Gene3D" id="3.30.460.10">
    <property type="entry name" value="Beta Polymerase, domain 2"/>
    <property type="match status" value="1"/>
</dbReference>
<accession>A0A2Z4Y3W6</accession>
<dbReference type="InterPro" id="IPR003607">
    <property type="entry name" value="HD/PDEase_dom"/>
</dbReference>
<dbReference type="Proteomes" id="UP000262583">
    <property type="component" value="Chromosome"/>
</dbReference>
<name>A0A2Z4Y3W6_SUMC1</name>
<dbReference type="PROSITE" id="PS51671">
    <property type="entry name" value="ACT"/>
    <property type="match status" value="1"/>
</dbReference>
<dbReference type="CDD" id="cd04876">
    <property type="entry name" value="ACT_RelA-SpoT"/>
    <property type="match status" value="1"/>
</dbReference>
<proteinExistence type="inferred from homology"/>
<reference evidence="6 7" key="1">
    <citation type="submission" date="2018-05" db="EMBL/GenBank/DDBJ databases">
        <title>A metagenomic window into the 2 km-deep terrestrial subsurface aquifer revealed taxonomically and functionally diverse microbial community comprising novel uncultured bacterial lineages.</title>
        <authorList>
            <person name="Kadnikov V.V."/>
            <person name="Mardanov A.V."/>
            <person name="Beletsky A.V."/>
            <person name="Banks D."/>
            <person name="Pimenov N.V."/>
            <person name="Frank Y.A."/>
            <person name="Karnachuk O.V."/>
            <person name="Ravin N.V."/>
        </authorList>
    </citation>
    <scope>NUCLEOTIDE SEQUENCE [LARGE SCALE GENOMIC DNA]</scope>
    <source>
        <strain evidence="6">BY</strain>
    </source>
</reference>
<evidence type="ECO:0000313" key="6">
    <source>
        <dbReference type="EMBL" id="AXA35840.1"/>
    </source>
</evidence>
<dbReference type="Pfam" id="PF04607">
    <property type="entry name" value="RelA_SpoT"/>
    <property type="match status" value="1"/>
</dbReference>
<gene>
    <name evidence="6" type="ORF">BRCON_1063</name>
</gene>
<dbReference type="Pfam" id="PF13328">
    <property type="entry name" value="HD_4"/>
    <property type="match status" value="1"/>
</dbReference>
<organism evidence="6 7">
    <name type="scientific">Sumerlaea chitinivorans</name>
    <dbReference type="NCBI Taxonomy" id="2250252"/>
    <lineage>
        <taxon>Bacteria</taxon>
        <taxon>Candidatus Sumerlaeota</taxon>
        <taxon>Candidatus Sumerlaeia</taxon>
        <taxon>Candidatus Sumerlaeales</taxon>
        <taxon>Candidatus Sumerlaeaceae</taxon>
        <taxon>Candidatus Sumerlaea</taxon>
    </lineage>
</organism>
<dbReference type="Pfam" id="PF19296">
    <property type="entry name" value="RelA_AH_RIS"/>
    <property type="match status" value="1"/>
</dbReference>
<dbReference type="FunFam" id="3.30.460.10:FF:000001">
    <property type="entry name" value="GTP pyrophosphokinase RelA"/>
    <property type="match status" value="1"/>
</dbReference>
<dbReference type="Gene3D" id="1.10.3210.10">
    <property type="entry name" value="Hypothetical protein af1432"/>
    <property type="match status" value="1"/>
</dbReference>
<dbReference type="InterPro" id="IPR043519">
    <property type="entry name" value="NT_sf"/>
</dbReference>
<evidence type="ECO:0000256" key="1">
    <source>
        <dbReference type="ARBA" id="ARBA00025704"/>
    </source>
</evidence>
<keyword evidence="6" id="KW-0418">Kinase</keyword>
<evidence type="ECO:0000259" key="5">
    <source>
        <dbReference type="PROSITE" id="PS51880"/>
    </source>
</evidence>
<dbReference type="GO" id="GO:0016301">
    <property type="term" value="F:kinase activity"/>
    <property type="evidence" value="ECO:0007669"/>
    <property type="project" value="UniProtKB-KW"/>
</dbReference>
<dbReference type="SMART" id="SM00954">
    <property type="entry name" value="RelA_SpoT"/>
    <property type="match status" value="1"/>
</dbReference>
<dbReference type="InterPro" id="IPR002912">
    <property type="entry name" value="ACT_dom"/>
</dbReference>
<dbReference type="InterPro" id="IPR012676">
    <property type="entry name" value="TGS-like"/>
</dbReference>
<dbReference type="InterPro" id="IPR045600">
    <property type="entry name" value="RelA/SpoT_AH_RIS"/>
</dbReference>
<dbReference type="GO" id="GO:0015969">
    <property type="term" value="P:guanosine tetraphosphate metabolic process"/>
    <property type="evidence" value="ECO:0007669"/>
    <property type="project" value="InterPro"/>
</dbReference>
<dbReference type="InterPro" id="IPR045865">
    <property type="entry name" value="ACT-like_dom_sf"/>
</dbReference>
<dbReference type="PANTHER" id="PTHR21262">
    <property type="entry name" value="GUANOSINE-3',5'-BIS DIPHOSPHATE 3'-PYROPHOSPHOHYDROLASE"/>
    <property type="match status" value="1"/>
</dbReference>
<dbReference type="EMBL" id="CP030759">
    <property type="protein sequence ID" value="AXA35840.1"/>
    <property type="molecule type" value="Genomic_DNA"/>
</dbReference>
<feature type="domain" description="TGS" evidence="5">
    <location>
        <begin position="395"/>
        <end position="456"/>
    </location>
</feature>
<evidence type="ECO:0000313" key="7">
    <source>
        <dbReference type="Proteomes" id="UP000262583"/>
    </source>
</evidence>
<dbReference type="FunFam" id="3.10.20.30:FF:000002">
    <property type="entry name" value="GTP pyrophosphokinase (RelA/SpoT)"/>
    <property type="match status" value="1"/>
</dbReference>
<evidence type="ECO:0000259" key="3">
    <source>
        <dbReference type="PROSITE" id="PS51671"/>
    </source>
</evidence>
<feature type="domain" description="HD" evidence="4">
    <location>
        <begin position="54"/>
        <end position="153"/>
    </location>
</feature>
<dbReference type="Gene3D" id="3.10.20.30">
    <property type="match status" value="1"/>
</dbReference>
<dbReference type="InterPro" id="IPR033655">
    <property type="entry name" value="TGS_RelA/SpoT"/>
</dbReference>
<dbReference type="PROSITE" id="PS51831">
    <property type="entry name" value="HD"/>
    <property type="match status" value="1"/>
</dbReference>
<keyword evidence="6" id="KW-0808">Transferase</keyword>
<dbReference type="InterPro" id="IPR012675">
    <property type="entry name" value="Beta-grasp_dom_sf"/>
</dbReference>
<dbReference type="PROSITE" id="PS51880">
    <property type="entry name" value="TGS"/>
    <property type="match status" value="1"/>
</dbReference>
<dbReference type="Gene3D" id="3.30.70.260">
    <property type="match status" value="1"/>
</dbReference>
<dbReference type="CDD" id="cd00077">
    <property type="entry name" value="HDc"/>
    <property type="match status" value="1"/>
</dbReference>
<dbReference type="InterPro" id="IPR004095">
    <property type="entry name" value="TGS"/>
</dbReference>
<dbReference type="SUPFAM" id="SSF109604">
    <property type="entry name" value="HD-domain/PDEase-like"/>
    <property type="match status" value="1"/>
</dbReference>
<dbReference type="SUPFAM" id="SSF55021">
    <property type="entry name" value="ACT-like"/>
    <property type="match status" value="1"/>
</dbReference>
<dbReference type="InterPro" id="IPR004811">
    <property type="entry name" value="RelA/Spo_fam"/>
</dbReference>
<comment type="pathway">
    <text evidence="1">Purine metabolism.</text>
</comment>
<dbReference type="InterPro" id="IPR006674">
    <property type="entry name" value="HD_domain"/>
</dbReference>
<dbReference type="SMART" id="SM00471">
    <property type="entry name" value="HDc"/>
    <property type="match status" value="1"/>
</dbReference>
<dbReference type="CDD" id="cd01668">
    <property type="entry name" value="TGS_RSH"/>
    <property type="match status" value="1"/>
</dbReference>
<dbReference type="InterPro" id="IPR007685">
    <property type="entry name" value="RelA_SpoT"/>
</dbReference>
<dbReference type="SUPFAM" id="SSF81271">
    <property type="entry name" value="TGS-like"/>
    <property type="match status" value="1"/>
</dbReference>
<dbReference type="NCBIfam" id="TIGR00691">
    <property type="entry name" value="spoT_relA"/>
    <property type="match status" value="1"/>
</dbReference>
<dbReference type="CDD" id="cd05399">
    <property type="entry name" value="NT_Rel-Spo_like"/>
    <property type="match status" value="1"/>
</dbReference>
<evidence type="ECO:0000256" key="2">
    <source>
        <dbReference type="RuleBase" id="RU003847"/>
    </source>
</evidence>
<protein>
    <submittedName>
        <fullName evidence="6">GTP pyrophosphokinase</fullName>
    </submittedName>
</protein>
<sequence length="732" mass="82610">MSAHESSDTGSPIDYILGEHRARFSEQDIAFITKAYEFARNAHSGQYRASGEPYYLHCVETARILAELRMDSQTIAAGLLHDTMEDCGVEEKELAALFGKDVAALVDGVTKISGLQFNSTSEQRAESIRKMILAMARDIRVIFIKLADRLHNIRTLQYLPPEKQQKIARDTLDIYARLANRLGMTRIKTELEDQAMRYLYPQEYQQLRKLVSEKRAARESLIEDAIRKIKAALAQQNIRAEVQGRQKHLYSIFQKMQRQQGGIEDIFDLMGVRVICESQDPRECYTVLGIVHELWRPLENRFKDYIACPKENGYRSIHTTVVGPGGGPLEIQIRTREMHRVAEEGVAAHWKYKEGVTGTHELEKQLPWLRSLADWFKEVSPSELVPALTHEVLSDQVFCFTPKGDIVELPKGSTPVDFAFYVHTDVGLHCTGAKVNQRLVPLRYQLQNGDIVEIITSRTGHPSEDWLEFVVTSRARTKIRHWLRTQNYAQNVERGKELVARVLRARGIPLDWAVFEEKVRPLFKQYRVNSVEDLFAEIGFGGLLAQNVVAKAFPVSVQPPSVKTPSRTKRQKASSGVIVDGLTNTAMRFAKCCVPVPGDPIVAFVTYGRGVTIHTETCRNLQRILAGEATASARLLPATWDGDNTPLRRVGIRIDCRDRKGLLRDVSEAITGANVLIHGSNTKTVGEKALLRFIVEIKNREQLYQLYSNVRAVKGVLRVTRDAGGFAGEPEK</sequence>
<dbReference type="KEGG" id="schv:BRCON_1063"/>